<accession>A0A803MNV0</accession>
<dbReference type="GO" id="GO:0001650">
    <property type="term" value="C:fibrillar center"/>
    <property type="evidence" value="ECO:0007669"/>
    <property type="project" value="TreeGrafter"/>
</dbReference>
<dbReference type="OMA" id="WYASREL"/>
<dbReference type="PROSITE" id="PS00107">
    <property type="entry name" value="PROTEIN_KINASE_ATP"/>
    <property type="match status" value="1"/>
</dbReference>
<dbReference type="InterPro" id="IPR017441">
    <property type="entry name" value="Protein_kinase_ATP_BS"/>
</dbReference>
<dbReference type="GO" id="GO:0001164">
    <property type="term" value="F:RNA polymerase I core promoter sequence-specific DNA binding"/>
    <property type="evidence" value="ECO:0007669"/>
    <property type="project" value="TreeGrafter"/>
</dbReference>
<dbReference type="Gramene" id="AUR62032951-RA">
    <property type="protein sequence ID" value="AUR62032951-RA:cds"/>
    <property type="gene ID" value="AUR62032951"/>
</dbReference>
<proteinExistence type="predicted"/>
<dbReference type="InterPro" id="IPR011009">
    <property type="entry name" value="Kinase-like_dom_sf"/>
</dbReference>
<dbReference type="EnsemblPlants" id="AUR62032951-RA">
    <property type="protein sequence ID" value="AUR62032951-RA:cds"/>
    <property type="gene ID" value="AUR62032951"/>
</dbReference>
<evidence type="ECO:0000313" key="3">
    <source>
        <dbReference type="EnsemblPlants" id="AUR62032951-RA:cds"/>
    </source>
</evidence>
<dbReference type="InterPro" id="IPR049087">
    <property type="entry name" value="TAF1C_beta-prop"/>
</dbReference>
<dbReference type="SUPFAM" id="SSF56112">
    <property type="entry name" value="Protein kinase-like (PK-like)"/>
    <property type="match status" value="1"/>
</dbReference>
<evidence type="ECO:0000259" key="2">
    <source>
        <dbReference type="Pfam" id="PF20641"/>
    </source>
</evidence>
<dbReference type="AlphaFoldDB" id="A0A803MNV0"/>
<keyword evidence="1" id="KW-0547">Nucleotide-binding</keyword>
<feature type="domain" description="TAF1C beta-propeller" evidence="2">
    <location>
        <begin position="229"/>
        <end position="319"/>
    </location>
</feature>
<dbReference type="PANTHER" id="PTHR15319">
    <property type="entry name" value="TATA BOX-BINDING PROTEIN ASSOCIATED FACTOR RNA POLYMERASE I SUBUNIT C"/>
    <property type="match status" value="1"/>
</dbReference>
<dbReference type="Pfam" id="PF20641">
    <property type="entry name" value="TAF1C_beta-prop"/>
    <property type="match status" value="1"/>
</dbReference>
<dbReference type="GO" id="GO:0005524">
    <property type="term" value="F:ATP binding"/>
    <property type="evidence" value="ECO:0007669"/>
    <property type="project" value="UniProtKB-UniRule"/>
</dbReference>
<dbReference type="Gene3D" id="3.30.200.20">
    <property type="entry name" value="Phosphorylase Kinase, domain 1"/>
    <property type="match status" value="1"/>
</dbReference>
<evidence type="ECO:0000313" key="4">
    <source>
        <dbReference type="Proteomes" id="UP000596660"/>
    </source>
</evidence>
<protein>
    <recommendedName>
        <fullName evidence="2">TAF1C beta-propeller domain-containing protein</fullName>
    </recommendedName>
</protein>
<keyword evidence="4" id="KW-1185">Reference proteome</keyword>
<name>A0A803MNV0_CHEQI</name>
<sequence>MQYSEEWKSLFPISSVHSPPLLLTKNPSLLGPLFFNPVPESLSLLFSSPDLSPPFIPPPPHLSLPRFLQVSTSHDVLPTVASAISASLNSEEHCRSSNYIPHNRLEPLYCPNDQVFVFFPTGSNLDCVGYLVLSVRDSKLVVDFSTDGSVLTSQIKFDHRIVQLTACSLSDCTFPDVGGPACVGFLLACNMYAANWFSVRTSGHCLDSKKPALVFMGSKKFTSSMVAYACWNPHLPGECVILLESGALFLFDMGSCVDTRFKGKRIKVAWDELGESAGSGWFSCEFSWHPRMLVVANSKAIYVVDLRFGKCQTSCLLRIDMLGVSDLHAKDKFVVFSKAGNDGFFYTVASEQWLFLCDVRKPLLPVLRWAHNVHEPRYMTVLSLSDLRSMPHDKDAGASAVILGSFWNNDFSLFCYGRPHPATAKSFSSKISNFSNSFYAWELPSPLLLAGQNCHCGSCLLREEFAKDDLLEWIEWQQKRESVLGFCILNKHLSSLLPKAGEHGGFTLFRLMSTGKLESQQYCASWKMARIVATTHGEVNPLKDSLLCSMGDEIYRYPKRFRYIKLENLNYHLNSNLAKLLFTKFKNIPASAGVKKFSNERFHIIMGEKLKSFGCDPPMSFLSVADVFRDVDMPTSLYEIVSRLMWTSLPMNILEVAFPEYSEVLEVEHKKFSLDFPVIPDQNQSPPFFLRDPSHFTNQRSGRGRRSEDFVGPVFPLPALVVLNEISRCGYSFVGEVNEFSPEDIFTQQCKYVMRLTKELGTLIVGDKPDNYRAASLKEDRNESEPRPVFMYKPSAFLDEIEEHTVSDLGERFNTIVAKFAEDDNDFFAGLCPMELKYDDAKKMEFSEAESSAFKLLKEQFSHWQNDFMPYHNLQVQLQKNQPHLRPANLPVFLGLLITCDIIPSDLTVLCVLFLPRPSCSDYLVCICLLPVQITCHRTSIYADQLKRLTGNFKEVLGKGGFGAAYKGVLADERVVAVKKLDNVVQGDDEI</sequence>
<reference evidence="3" key="2">
    <citation type="submission" date="2021-03" db="UniProtKB">
        <authorList>
            <consortium name="EnsemblPlants"/>
        </authorList>
    </citation>
    <scope>IDENTIFICATION</scope>
</reference>
<dbReference type="InterPro" id="IPR038801">
    <property type="entry name" value="TAF1C"/>
</dbReference>
<reference evidence="3" key="1">
    <citation type="journal article" date="2017" name="Nature">
        <title>The genome of Chenopodium quinoa.</title>
        <authorList>
            <person name="Jarvis D.E."/>
            <person name="Ho Y.S."/>
            <person name="Lightfoot D.J."/>
            <person name="Schmoeckel S.M."/>
            <person name="Li B."/>
            <person name="Borm T.J.A."/>
            <person name="Ohyanagi H."/>
            <person name="Mineta K."/>
            <person name="Michell C.T."/>
            <person name="Saber N."/>
            <person name="Kharbatia N.M."/>
            <person name="Rupper R.R."/>
            <person name="Sharp A.R."/>
            <person name="Dally N."/>
            <person name="Boughton B.A."/>
            <person name="Woo Y.H."/>
            <person name="Gao G."/>
            <person name="Schijlen E.G.W.M."/>
            <person name="Guo X."/>
            <person name="Momin A.A."/>
            <person name="Negrao S."/>
            <person name="Al-Babili S."/>
            <person name="Gehring C."/>
            <person name="Roessner U."/>
            <person name="Jung C."/>
            <person name="Murphy K."/>
            <person name="Arold S.T."/>
            <person name="Gojobori T."/>
            <person name="van der Linden C.G."/>
            <person name="van Loo E.N."/>
            <person name="Jellen E.N."/>
            <person name="Maughan P.J."/>
            <person name="Tester M."/>
        </authorList>
    </citation>
    <scope>NUCLEOTIDE SEQUENCE [LARGE SCALE GENOMIC DNA]</scope>
    <source>
        <strain evidence="3">cv. PI 614886</strain>
    </source>
</reference>
<organism evidence="3 4">
    <name type="scientific">Chenopodium quinoa</name>
    <name type="common">Quinoa</name>
    <dbReference type="NCBI Taxonomy" id="63459"/>
    <lineage>
        <taxon>Eukaryota</taxon>
        <taxon>Viridiplantae</taxon>
        <taxon>Streptophyta</taxon>
        <taxon>Embryophyta</taxon>
        <taxon>Tracheophyta</taxon>
        <taxon>Spermatophyta</taxon>
        <taxon>Magnoliopsida</taxon>
        <taxon>eudicotyledons</taxon>
        <taxon>Gunneridae</taxon>
        <taxon>Pentapetalae</taxon>
        <taxon>Caryophyllales</taxon>
        <taxon>Chenopodiaceae</taxon>
        <taxon>Chenopodioideae</taxon>
        <taxon>Atripliceae</taxon>
        <taxon>Chenopodium</taxon>
    </lineage>
</organism>
<feature type="binding site" evidence="1">
    <location>
        <position position="980"/>
    </location>
    <ligand>
        <name>ATP</name>
        <dbReference type="ChEBI" id="CHEBI:30616"/>
    </ligand>
</feature>
<evidence type="ECO:0000256" key="1">
    <source>
        <dbReference type="PROSITE-ProRule" id="PRU10141"/>
    </source>
</evidence>
<dbReference type="PANTHER" id="PTHR15319:SF1">
    <property type="entry name" value="TATA BOX-BINDING PROTEIN-ASSOCIATED FACTOR RNA POLYMERASE I SUBUNIT C"/>
    <property type="match status" value="1"/>
</dbReference>
<keyword evidence="1" id="KW-0067">ATP-binding</keyword>
<dbReference type="Proteomes" id="UP000596660">
    <property type="component" value="Unplaced"/>
</dbReference>